<keyword evidence="10" id="KW-1185">Reference proteome</keyword>
<dbReference type="EMBL" id="LNIX01000003">
    <property type="protein sequence ID" value="OXA58066.1"/>
    <property type="molecule type" value="Genomic_DNA"/>
</dbReference>
<dbReference type="AlphaFoldDB" id="A0A226END3"/>
<dbReference type="InterPro" id="IPR050701">
    <property type="entry name" value="Histone_Mod_Regulator"/>
</dbReference>
<feature type="region of interest" description="Disordered" evidence="6">
    <location>
        <begin position="88"/>
        <end position="168"/>
    </location>
</feature>
<feature type="domain" description="PHD-type" evidence="8">
    <location>
        <begin position="259"/>
        <end position="394"/>
    </location>
</feature>
<dbReference type="InterPro" id="IPR013083">
    <property type="entry name" value="Znf_RING/FYVE/PHD"/>
</dbReference>
<proteinExistence type="predicted"/>
<evidence type="ECO:0000313" key="10">
    <source>
        <dbReference type="Proteomes" id="UP000198287"/>
    </source>
</evidence>
<feature type="compositionally biased region" description="Polar residues" evidence="6">
    <location>
        <begin position="88"/>
        <end position="104"/>
    </location>
</feature>
<dbReference type="InterPro" id="IPR019787">
    <property type="entry name" value="Znf_PHD-finger"/>
</dbReference>
<dbReference type="Proteomes" id="UP000198287">
    <property type="component" value="Unassembled WGS sequence"/>
</dbReference>
<dbReference type="InterPro" id="IPR011011">
    <property type="entry name" value="Znf_FYVE_PHD"/>
</dbReference>
<dbReference type="OrthoDB" id="336088at2759"/>
<keyword evidence="1" id="KW-0479">Metal-binding</keyword>
<protein>
    <submittedName>
        <fullName evidence="9">Protein Jade-1</fullName>
    </submittedName>
</protein>
<name>A0A226END3_FOLCA</name>
<dbReference type="PROSITE" id="PS51805">
    <property type="entry name" value="EPHD"/>
    <property type="match status" value="1"/>
</dbReference>
<dbReference type="SMART" id="SM00249">
    <property type="entry name" value="PHD"/>
    <property type="match status" value="2"/>
</dbReference>
<evidence type="ECO:0000313" key="9">
    <source>
        <dbReference type="EMBL" id="OXA58066.1"/>
    </source>
</evidence>
<sequence>MENSRHNNNPHPTSSNTRDGKLISRLNSHDTEIAELRLEMEQLIQRYRNLERWKEEVCRWVEQDFDNHDTTQMNSPETEEIEIEYKSFSQSRDVTEGRSSSTETVAAPETHSGRRPPPKTSTQNMVLETSNEMTPTINRPSKKRRLARDTSVERNGNSSSDHDDEIIIDDESHVIMKQGPDSEGVIKKELNAEPQLDTTPCSVCGSVLDEYGNIMVYCDNPECGICVHSVCYGIQDIPEDTEKWSWKCNPCREGLDTANLKCLFCMKLGGALKPVSKPQPQHMKKKGKLFKLVMTKWEKCPWAHLLCKWWITEASLGDDKLMEPIHVEKIPEFRWNLTCMVCHTKNGVAIMCYEKDCDRAFHPMCGFKARDKVKMRMGLMDTETEFRAVCKSHKIKGGKKLPSGKYIM</sequence>
<evidence type="ECO:0000256" key="5">
    <source>
        <dbReference type="SAM" id="Coils"/>
    </source>
</evidence>
<dbReference type="InterPro" id="IPR001965">
    <property type="entry name" value="Znf_PHD"/>
</dbReference>
<dbReference type="PANTHER" id="PTHR13793:SF107">
    <property type="entry name" value="BROMODOMAIN-CONTAINING PROTEIN HOMOLOG"/>
    <property type="match status" value="1"/>
</dbReference>
<feature type="compositionally biased region" description="Polar residues" evidence="6">
    <location>
        <begin position="120"/>
        <end position="139"/>
    </location>
</feature>
<dbReference type="Pfam" id="PF13832">
    <property type="entry name" value="zf-HC5HC2H_2"/>
    <property type="match status" value="1"/>
</dbReference>
<feature type="domain" description="PHD-type" evidence="7">
    <location>
        <begin position="198"/>
        <end position="254"/>
    </location>
</feature>
<reference evidence="9 10" key="1">
    <citation type="submission" date="2015-12" db="EMBL/GenBank/DDBJ databases">
        <title>The genome of Folsomia candida.</title>
        <authorList>
            <person name="Faddeeva A."/>
            <person name="Derks M.F."/>
            <person name="Anvar Y."/>
            <person name="Smit S."/>
            <person name="Van Straalen N."/>
            <person name="Roelofs D."/>
        </authorList>
    </citation>
    <scope>NUCLEOTIDE SEQUENCE [LARGE SCALE GENOMIC DNA]</scope>
    <source>
        <strain evidence="9 10">VU population</strain>
        <tissue evidence="9">Whole body</tissue>
    </source>
</reference>
<accession>A0A226END3</accession>
<dbReference type="InterPro" id="IPR034732">
    <property type="entry name" value="EPHD"/>
</dbReference>
<dbReference type="SUPFAM" id="SSF57903">
    <property type="entry name" value="FYVE/PHD zinc finger"/>
    <property type="match status" value="1"/>
</dbReference>
<dbReference type="GO" id="GO:0006357">
    <property type="term" value="P:regulation of transcription by RNA polymerase II"/>
    <property type="evidence" value="ECO:0007669"/>
    <property type="project" value="TreeGrafter"/>
</dbReference>
<keyword evidence="2 4" id="KW-0863">Zinc-finger</keyword>
<evidence type="ECO:0000256" key="6">
    <source>
        <dbReference type="SAM" id="MobiDB-lite"/>
    </source>
</evidence>
<dbReference type="GO" id="GO:0008270">
    <property type="term" value="F:zinc ion binding"/>
    <property type="evidence" value="ECO:0007669"/>
    <property type="project" value="UniProtKB-KW"/>
</dbReference>
<gene>
    <name evidence="9" type="ORF">Fcan01_06528</name>
</gene>
<evidence type="ECO:0000256" key="1">
    <source>
        <dbReference type="ARBA" id="ARBA00022723"/>
    </source>
</evidence>
<evidence type="ECO:0000259" key="7">
    <source>
        <dbReference type="PROSITE" id="PS50016"/>
    </source>
</evidence>
<evidence type="ECO:0000256" key="4">
    <source>
        <dbReference type="PROSITE-ProRule" id="PRU00146"/>
    </source>
</evidence>
<keyword evidence="5" id="KW-0175">Coiled coil</keyword>
<feature type="region of interest" description="Disordered" evidence="6">
    <location>
        <begin position="1"/>
        <end position="22"/>
    </location>
</feature>
<feature type="coiled-coil region" evidence="5">
    <location>
        <begin position="26"/>
        <end position="53"/>
    </location>
</feature>
<evidence type="ECO:0000256" key="2">
    <source>
        <dbReference type="ARBA" id="ARBA00022771"/>
    </source>
</evidence>
<keyword evidence="3" id="KW-0862">Zinc</keyword>
<dbReference type="Pfam" id="PF13831">
    <property type="entry name" value="PHD_2"/>
    <property type="match status" value="1"/>
</dbReference>
<dbReference type="Gene3D" id="3.30.40.10">
    <property type="entry name" value="Zinc/RING finger domain, C3HC4 (zinc finger)"/>
    <property type="match status" value="2"/>
</dbReference>
<organism evidence="9 10">
    <name type="scientific">Folsomia candida</name>
    <name type="common">Springtail</name>
    <dbReference type="NCBI Taxonomy" id="158441"/>
    <lineage>
        <taxon>Eukaryota</taxon>
        <taxon>Metazoa</taxon>
        <taxon>Ecdysozoa</taxon>
        <taxon>Arthropoda</taxon>
        <taxon>Hexapoda</taxon>
        <taxon>Collembola</taxon>
        <taxon>Entomobryomorpha</taxon>
        <taxon>Isotomoidea</taxon>
        <taxon>Isotomidae</taxon>
        <taxon>Proisotominae</taxon>
        <taxon>Folsomia</taxon>
    </lineage>
</organism>
<dbReference type="PANTHER" id="PTHR13793">
    <property type="entry name" value="PHD FINGER PROTEINS"/>
    <property type="match status" value="1"/>
</dbReference>
<evidence type="ECO:0000259" key="8">
    <source>
        <dbReference type="PROSITE" id="PS51805"/>
    </source>
</evidence>
<feature type="compositionally biased region" description="Polar residues" evidence="6">
    <location>
        <begin position="1"/>
        <end position="17"/>
    </location>
</feature>
<comment type="caution">
    <text evidence="9">The sequence shown here is derived from an EMBL/GenBank/DDBJ whole genome shotgun (WGS) entry which is preliminary data.</text>
</comment>
<dbReference type="PROSITE" id="PS50016">
    <property type="entry name" value="ZF_PHD_2"/>
    <property type="match status" value="1"/>
</dbReference>
<evidence type="ECO:0000256" key="3">
    <source>
        <dbReference type="ARBA" id="ARBA00022833"/>
    </source>
</evidence>